<proteinExistence type="inferred from homology"/>
<dbReference type="HAMAP" id="MF_01685">
    <property type="entry name" value="FENR2"/>
    <property type="match status" value="1"/>
</dbReference>
<reference evidence="9" key="1">
    <citation type="submission" date="2016-10" db="EMBL/GenBank/DDBJ databases">
        <authorList>
            <person name="Varghese N."/>
            <person name="Submissions S."/>
        </authorList>
    </citation>
    <scope>NUCLEOTIDE SEQUENCE [LARGE SCALE GENOMIC DNA]</scope>
    <source>
        <strain evidence="9">CGMCC 1.10369</strain>
    </source>
</reference>
<dbReference type="Pfam" id="PF07992">
    <property type="entry name" value="Pyr_redox_2"/>
    <property type="match status" value="1"/>
</dbReference>
<feature type="binding site" evidence="6">
    <location>
        <position position="327"/>
    </location>
    <ligand>
        <name>FAD</name>
        <dbReference type="ChEBI" id="CHEBI:57692"/>
    </ligand>
</feature>
<keyword evidence="5 6" id="KW-0560">Oxidoreductase</keyword>
<dbReference type="InterPro" id="IPR050097">
    <property type="entry name" value="Ferredoxin-NADP_redctase_2"/>
</dbReference>
<evidence type="ECO:0000256" key="1">
    <source>
        <dbReference type="ARBA" id="ARBA00011738"/>
    </source>
</evidence>
<feature type="binding site" evidence="6">
    <location>
        <position position="33"/>
    </location>
    <ligand>
        <name>FAD</name>
        <dbReference type="ChEBI" id="CHEBI:57692"/>
    </ligand>
</feature>
<feature type="domain" description="FAD/NAD(P)-binding" evidence="7">
    <location>
        <begin position="4"/>
        <end position="302"/>
    </location>
</feature>
<dbReference type="PRINTS" id="PR00368">
    <property type="entry name" value="FADPNR"/>
</dbReference>
<dbReference type="STRING" id="745820.SAMN04488053_10941"/>
<gene>
    <name evidence="8" type="ORF">SAMN04488053_10941</name>
</gene>
<dbReference type="PRINTS" id="PR00469">
    <property type="entry name" value="PNDRDTASEII"/>
</dbReference>
<sequence>MTIKDVTVIGGGPAGLYAAFYSGVRGLQTRIVESQAELGGKVRLYPEKMIWDVGGVPPVTGEGFRKNLIAQGLTFDPEVMLQTTVEDIKKREDGIFEVITAEGESLLSRSVVIAAGGGIITPQRLEVEGAERFEITNLHYTVQSLKTFKDKTVLISGGGNAAIDWANELEGIAKNVILSCRNETLKAHESEVEKLMCSTIDCQFLTSIQRLIADEEGTLIKQVELKCGEEAGKIMEVDHVLVNHGYERELAFLKESSLGLEMSEHQRITADANGKTNIPGIFTAGDVMDHEGKLNLLAGAFQDAANAVNAVKTYLEPDANAKAMVSSHNEIFAARNKQLKKQAALSH</sequence>
<dbReference type="InterPro" id="IPR023753">
    <property type="entry name" value="FAD/NAD-binding_dom"/>
</dbReference>
<feature type="binding site" evidence="6">
    <location>
        <position position="286"/>
    </location>
    <ligand>
        <name>FAD</name>
        <dbReference type="ChEBI" id="CHEBI:57692"/>
    </ligand>
</feature>
<keyword evidence="4 6" id="KW-0521">NADP</keyword>
<keyword evidence="9" id="KW-1185">Reference proteome</keyword>
<comment type="catalytic activity">
    <reaction evidence="6">
        <text>2 reduced [2Fe-2S]-[ferredoxin] + NADP(+) + H(+) = 2 oxidized [2Fe-2S]-[ferredoxin] + NADPH</text>
        <dbReference type="Rhea" id="RHEA:20125"/>
        <dbReference type="Rhea" id="RHEA-COMP:10000"/>
        <dbReference type="Rhea" id="RHEA-COMP:10001"/>
        <dbReference type="ChEBI" id="CHEBI:15378"/>
        <dbReference type="ChEBI" id="CHEBI:33737"/>
        <dbReference type="ChEBI" id="CHEBI:33738"/>
        <dbReference type="ChEBI" id="CHEBI:57783"/>
        <dbReference type="ChEBI" id="CHEBI:58349"/>
        <dbReference type="EC" id="1.18.1.2"/>
    </reaction>
</comment>
<organism evidence="8 9">
    <name type="scientific">Alkalicoccus daliensis</name>
    <dbReference type="NCBI Taxonomy" id="745820"/>
    <lineage>
        <taxon>Bacteria</taxon>
        <taxon>Bacillati</taxon>
        <taxon>Bacillota</taxon>
        <taxon>Bacilli</taxon>
        <taxon>Bacillales</taxon>
        <taxon>Bacillaceae</taxon>
        <taxon>Alkalicoccus</taxon>
    </lineage>
</organism>
<dbReference type="InterPro" id="IPR036188">
    <property type="entry name" value="FAD/NAD-bd_sf"/>
</dbReference>
<evidence type="ECO:0000313" key="9">
    <source>
        <dbReference type="Proteomes" id="UP000198778"/>
    </source>
</evidence>
<keyword evidence="3 6" id="KW-0274">FAD</keyword>
<dbReference type="PANTHER" id="PTHR48105">
    <property type="entry name" value="THIOREDOXIN REDUCTASE 1-RELATED-RELATED"/>
    <property type="match status" value="1"/>
</dbReference>
<comment type="subunit">
    <text evidence="1 6">Homodimer.</text>
</comment>
<feature type="binding site" evidence="6">
    <location>
        <position position="120"/>
    </location>
    <ligand>
        <name>FAD</name>
        <dbReference type="ChEBI" id="CHEBI:57692"/>
    </ligand>
</feature>
<name>A0A1H0HU28_9BACI</name>
<dbReference type="SUPFAM" id="SSF51905">
    <property type="entry name" value="FAD/NAD(P)-binding domain"/>
    <property type="match status" value="1"/>
</dbReference>
<dbReference type="GO" id="GO:0050660">
    <property type="term" value="F:flavin adenine dinucleotide binding"/>
    <property type="evidence" value="ECO:0007669"/>
    <property type="project" value="UniProtKB-UniRule"/>
</dbReference>
<dbReference type="Proteomes" id="UP000198778">
    <property type="component" value="Unassembled WGS sequence"/>
</dbReference>
<dbReference type="Gene3D" id="3.50.50.60">
    <property type="entry name" value="FAD/NAD(P)-binding domain"/>
    <property type="match status" value="2"/>
</dbReference>
<evidence type="ECO:0000256" key="2">
    <source>
        <dbReference type="ARBA" id="ARBA00022630"/>
    </source>
</evidence>
<feature type="binding site" evidence="6">
    <location>
        <position position="45"/>
    </location>
    <ligand>
        <name>FAD</name>
        <dbReference type="ChEBI" id="CHEBI:57692"/>
    </ligand>
</feature>
<evidence type="ECO:0000256" key="6">
    <source>
        <dbReference type="HAMAP-Rule" id="MF_01685"/>
    </source>
</evidence>
<dbReference type="GO" id="GO:0004324">
    <property type="term" value="F:ferredoxin-NADP+ reductase activity"/>
    <property type="evidence" value="ECO:0007669"/>
    <property type="project" value="UniProtKB-UniRule"/>
</dbReference>
<dbReference type="AlphaFoldDB" id="A0A1H0HU28"/>
<dbReference type="EC" id="1.18.1.2" evidence="6"/>
<evidence type="ECO:0000256" key="4">
    <source>
        <dbReference type="ARBA" id="ARBA00022857"/>
    </source>
</evidence>
<feature type="binding site" evidence="6">
    <location>
        <position position="85"/>
    </location>
    <ligand>
        <name>FAD</name>
        <dbReference type="ChEBI" id="CHEBI:57692"/>
    </ligand>
</feature>
<dbReference type="GO" id="GO:0050661">
    <property type="term" value="F:NADP binding"/>
    <property type="evidence" value="ECO:0007669"/>
    <property type="project" value="UniProtKB-UniRule"/>
</dbReference>
<dbReference type="RefSeq" id="WP_090843410.1">
    <property type="nucleotide sequence ID" value="NZ_FNIL01000009.1"/>
</dbReference>
<evidence type="ECO:0000259" key="7">
    <source>
        <dbReference type="Pfam" id="PF07992"/>
    </source>
</evidence>
<evidence type="ECO:0000313" key="8">
    <source>
        <dbReference type="EMBL" id="SDO22643.1"/>
    </source>
</evidence>
<evidence type="ECO:0000256" key="3">
    <source>
        <dbReference type="ARBA" id="ARBA00022827"/>
    </source>
</evidence>
<protein>
    <recommendedName>
        <fullName evidence="6">Ferredoxin--NADP reductase</fullName>
        <shortName evidence="6">FNR</shortName>
        <shortName evidence="6">Fd-NADP(+) reductase</shortName>
        <ecNumber evidence="6">1.18.1.2</ecNumber>
    </recommendedName>
</protein>
<comment type="caution">
    <text evidence="6">Lacks conserved residue(s) required for the propagation of feature annotation.</text>
</comment>
<comment type="similarity">
    <text evidence="6">Belongs to the ferredoxin--NADP reductase type 2 family.</text>
</comment>
<dbReference type="OrthoDB" id="9806179at2"/>
<feature type="binding site" evidence="6">
    <location>
        <position position="41"/>
    </location>
    <ligand>
        <name>FAD</name>
        <dbReference type="ChEBI" id="CHEBI:57692"/>
    </ligand>
</feature>
<dbReference type="InterPro" id="IPR022890">
    <property type="entry name" value="Fd--NADP_Rdtase_type_2"/>
</dbReference>
<dbReference type="EMBL" id="FNIL01000009">
    <property type="protein sequence ID" value="SDO22643.1"/>
    <property type="molecule type" value="Genomic_DNA"/>
</dbReference>
<keyword evidence="2 6" id="KW-0285">Flavoprotein</keyword>
<comment type="cofactor">
    <cofactor evidence="6">
        <name>FAD</name>
        <dbReference type="ChEBI" id="CHEBI:57692"/>
    </cofactor>
    <text evidence="6">Binds 1 FAD per subunit.</text>
</comment>
<accession>A0A1H0HU28</accession>
<evidence type="ECO:0000256" key="5">
    <source>
        <dbReference type="ARBA" id="ARBA00023002"/>
    </source>
</evidence>